<sequence>MLDFFNLQCTTPPDSVGLVAEPNVRGTLSIVWSCLAVLLLCTWAVLHECVPVEGKNKGPPVRLWAFGWRFFDPTPIFLGTYLFLCKTSSFLIAFFAPELFAGKAMGSFYFALQGAKEMKKYIEGKGFEVEWSLRHAFLANMGGWAIDFDACPTEKQISSDPEPLPDLESSPRGLTSSTPENFEPHNTEKEHRQTSQSPPAAAAAANESGGTPFSDAISPLPTPHQVPQPEAQSAEAPLHVSKRQQPDGQNESTSIQEGEDAATEAVRERLVSLRREYREERWFIFPIPKFAKGNWEPVPAHLEQIDKALQAAKDADLGRQSARTYFENIMALRGNIWIVDGAQLQCAHERGIIAELPRVTEQEIMDKSKGDWITKLFALVQVFWLWAQVGRRIALGLAITQLEIMTVAFAVCSGITYFMYWSKPKDVSSRFRIKATRPPTQEDMIEMAKKGPSSVYFRRVPLSIGNDCFHNVTEAKTPYIVGALATACFGIVFATIHFMCWNWEFLSETEKLLWRVSCVLLVACPLPVAFLMIAHWLLRTEYPTGYHGELFVAARRVIEGTYVVARLFIVVESCRSLWYQPSDAFAATPGFSSVPHIG</sequence>
<feature type="region of interest" description="Disordered" evidence="1">
    <location>
        <begin position="155"/>
        <end position="264"/>
    </location>
</feature>
<evidence type="ECO:0000256" key="2">
    <source>
        <dbReference type="SAM" id="Phobius"/>
    </source>
</evidence>
<dbReference type="AlphaFoldDB" id="A0AAV9GDH7"/>
<feature type="transmembrane region" description="Helical" evidence="2">
    <location>
        <begin position="90"/>
        <end position="112"/>
    </location>
</feature>
<feature type="transmembrane region" description="Helical" evidence="2">
    <location>
        <begin position="26"/>
        <end position="46"/>
    </location>
</feature>
<protein>
    <submittedName>
        <fullName evidence="3">Uncharacterized protein</fullName>
    </submittedName>
</protein>
<accession>A0AAV9GDH7</accession>
<feature type="compositionally biased region" description="Polar residues" evidence="1">
    <location>
        <begin position="246"/>
        <end position="256"/>
    </location>
</feature>
<keyword evidence="2" id="KW-0472">Membrane</keyword>
<keyword evidence="2" id="KW-0812">Transmembrane</keyword>
<evidence type="ECO:0000313" key="3">
    <source>
        <dbReference type="EMBL" id="KAK4445191.1"/>
    </source>
</evidence>
<keyword evidence="2" id="KW-1133">Transmembrane helix</keyword>
<feature type="transmembrane region" description="Helical" evidence="2">
    <location>
        <begin position="512"/>
        <end position="538"/>
    </location>
</feature>
<name>A0AAV9GDH7_9PEZI</name>
<feature type="transmembrane region" description="Helical" evidence="2">
    <location>
        <begin position="66"/>
        <end position="84"/>
    </location>
</feature>
<evidence type="ECO:0000313" key="4">
    <source>
        <dbReference type="Proteomes" id="UP001321760"/>
    </source>
</evidence>
<keyword evidence="4" id="KW-1185">Reference proteome</keyword>
<dbReference type="EMBL" id="MU865968">
    <property type="protein sequence ID" value="KAK4445191.1"/>
    <property type="molecule type" value="Genomic_DNA"/>
</dbReference>
<feature type="transmembrane region" description="Helical" evidence="2">
    <location>
        <begin position="479"/>
        <end position="500"/>
    </location>
</feature>
<reference evidence="3" key="1">
    <citation type="journal article" date="2023" name="Mol. Phylogenet. Evol.">
        <title>Genome-scale phylogeny and comparative genomics of the fungal order Sordariales.</title>
        <authorList>
            <person name="Hensen N."/>
            <person name="Bonometti L."/>
            <person name="Westerberg I."/>
            <person name="Brannstrom I.O."/>
            <person name="Guillou S."/>
            <person name="Cros-Aarteil S."/>
            <person name="Calhoun S."/>
            <person name="Haridas S."/>
            <person name="Kuo A."/>
            <person name="Mondo S."/>
            <person name="Pangilinan J."/>
            <person name="Riley R."/>
            <person name="LaButti K."/>
            <person name="Andreopoulos B."/>
            <person name="Lipzen A."/>
            <person name="Chen C."/>
            <person name="Yan M."/>
            <person name="Daum C."/>
            <person name="Ng V."/>
            <person name="Clum A."/>
            <person name="Steindorff A."/>
            <person name="Ohm R.A."/>
            <person name="Martin F."/>
            <person name="Silar P."/>
            <person name="Natvig D.O."/>
            <person name="Lalanne C."/>
            <person name="Gautier V."/>
            <person name="Ament-Velasquez S.L."/>
            <person name="Kruys A."/>
            <person name="Hutchinson M.I."/>
            <person name="Powell A.J."/>
            <person name="Barry K."/>
            <person name="Miller A.N."/>
            <person name="Grigoriev I.V."/>
            <person name="Debuchy R."/>
            <person name="Gladieux P."/>
            <person name="Hiltunen Thoren M."/>
            <person name="Johannesson H."/>
        </authorList>
    </citation>
    <scope>NUCLEOTIDE SEQUENCE</scope>
    <source>
        <strain evidence="3">PSN243</strain>
    </source>
</reference>
<feature type="transmembrane region" description="Helical" evidence="2">
    <location>
        <begin position="395"/>
        <end position="420"/>
    </location>
</feature>
<dbReference type="Proteomes" id="UP001321760">
    <property type="component" value="Unassembled WGS sequence"/>
</dbReference>
<feature type="compositionally biased region" description="Basic and acidic residues" evidence="1">
    <location>
        <begin position="182"/>
        <end position="193"/>
    </location>
</feature>
<reference evidence="3" key="2">
    <citation type="submission" date="2023-05" db="EMBL/GenBank/DDBJ databases">
        <authorList>
            <consortium name="Lawrence Berkeley National Laboratory"/>
            <person name="Steindorff A."/>
            <person name="Hensen N."/>
            <person name="Bonometti L."/>
            <person name="Westerberg I."/>
            <person name="Brannstrom I.O."/>
            <person name="Guillou S."/>
            <person name="Cros-Aarteil S."/>
            <person name="Calhoun S."/>
            <person name="Haridas S."/>
            <person name="Kuo A."/>
            <person name="Mondo S."/>
            <person name="Pangilinan J."/>
            <person name="Riley R."/>
            <person name="Labutti K."/>
            <person name="Andreopoulos B."/>
            <person name="Lipzen A."/>
            <person name="Chen C."/>
            <person name="Yanf M."/>
            <person name="Daum C."/>
            <person name="Ng V."/>
            <person name="Clum A."/>
            <person name="Ohm R."/>
            <person name="Martin F."/>
            <person name="Silar P."/>
            <person name="Natvig D."/>
            <person name="Lalanne C."/>
            <person name="Gautier V."/>
            <person name="Ament-Velasquez S.L."/>
            <person name="Kruys A."/>
            <person name="Hutchinson M.I."/>
            <person name="Powell A.J."/>
            <person name="Barry K."/>
            <person name="Miller A.N."/>
            <person name="Grigoriev I.V."/>
            <person name="Debuchy R."/>
            <person name="Gladieux P."/>
            <person name="Thoren M.H."/>
            <person name="Johannesson H."/>
        </authorList>
    </citation>
    <scope>NUCLEOTIDE SEQUENCE</scope>
    <source>
        <strain evidence="3">PSN243</strain>
    </source>
</reference>
<organism evidence="3 4">
    <name type="scientific">Podospora aff. communis PSN243</name>
    <dbReference type="NCBI Taxonomy" id="3040156"/>
    <lineage>
        <taxon>Eukaryota</taxon>
        <taxon>Fungi</taxon>
        <taxon>Dikarya</taxon>
        <taxon>Ascomycota</taxon>
        <taxon>Pezizomycotina</taxon>
        <taxon>Sordariomycetes</taxon>
        <taxon>Sordariomycetidae</taxon>
        <taxon>Sordariales</taxon>
        <taxon>Podosporaceae</taxon>
        <taxon>Podospora</taxon>
    </lineage>
</organism>
<gene>
    <name evidence="3" type="ORF">QBC34DRAFT_307399</name>
</gene>
<feature type="transmembrane region" description="Helical" evidence="2">
    <location>
        <begin position="372"/>
        <end position="389"/>
    </location>
</feature>
<comment type="caution">
    <text evidence="3">The sequence shown here is derived from an EMBL/GenBank/DDBJ whole genome shotgun (WGS) entry which is preliminary data.</text>
</comment>
<proteinExistence type="predicted"/>
<dbReference type="PANTHER" id="PTHR35043">
    <property type="entry name" value="TRANSCRIPTION FACTOR DOMAIN-CONTAINING PROTEIN"/>
    <property type="match status" value="1"/>
</dbReference>
<dbReference type="PANTHER" id="PTHR35043:SF7">
    <property type="entry name" value="TRANSCRIPTION FACTOR DOMAIN-CONTAINING PROTEIN"/>
    <property type="match status" value="1"/>
</dbReference>
<evidence type="ECO:0000256" key="1">
    <source>
        <dbReference type="SAM" id="MobiDB-lite"/>
    </source>
</evidence>